<evidence type="ECO:0000313" key="1">
    <source>
        <dbReference type="EMBL" id="QQP34746.1"/>
    </source>
</evidence>
<reference evidence="2" key="1">
    <citation type="submission" date="2021-01" db="EMBL/GenBank/DDBJ databases">
        <title>Caligus Genome Assembly.</title>
        <authorList>
            <person name="Gallardo-Escarate C."/>
        </authorList>
    </citation>
    <scope>NUCLEOTIDE SEQUENCE [LARGE SCALE GENOMIC DNA]</scope>
</reference>
<accession>A0A7T8GNT9</accession>
<sequence length="68" mass="7159">VEIKPVSNSNPPISASVDELRSAIGTLDIAPPPFKCRPASALNERISVPLKKVNVDDSPVLPSLVVIS</sequence>
<dbReference type="Proteomes" id="UP000595437">
    <property type="component" value="Chromosome 17"/>
</dbReference>
<protein>
    <submittedName>
        <fullName evidence="1">Uncharacterized protein</fullName>
    </submittedName>
</protein>
<organism evidence="1 2">
    <name type="scientific">Caligus rogercresseyi</name>
    <name type="common">Sea louse</name>
    <dbReference type="NCBI Taxonomy" id="217165"/>
    <lineage>
        <taxon>Eukaryota</taxon>
        <taxon>Metazoa</taxon>
        <taxon>Ecdysozoa</taxon>
        <taxon>Arthropoda</taxon>
        <taxon>Crustacea</taxon>
        <taxon>Multicrustacea</taxon>
        <taxon>Hexanauplia</taxon>
        <taxon>Copepoda</taxon>
        <taxon>Siphonostomatoida</taxon>
        <taxon>Caligidae</taxon>
        <taxon>Caligus</taxon>
    </lineage>
</organism>
<dbReference type="OrthoDB" id="5593455at2759"/>
<gene>
    <name evidence="1" type="ORF">FKW44_022735</name>
</gene>
<dbReference type="AlphaFoldDB" id="A0A7T8GNT9"/>
<keyword evidence="2" id="KW-1185">Reference proteome</keyword>
<name>A0A7T8GNT9_CALRO</name>
<proteinExistence type="predicted"/>
<dbReference type="EMBL" id="CP045906">
    <property type="protein sequence ID" value="QQP34746.1"/>
    <property type="molecule type" value="Genomic_DNA"/>
</dbReference>
<feature type="non-terminal residue" evidence="1">
    <location>
        <position position="1"/>
    </location>
</feature>
<evidence type="ECO:0000313" key="2">
    <source>
        <dbReference type="Proteomes" id="UP000595437"/>
    </source>
</evidence>